<comment type="caution">
    <text evidence="9">The sequence shown here is derived from an EMBL/GenBank/DDBJ whole genome shotgun (WGS) entry which is preliminary data.</text>
</comment>
<keyword evidence="10" id="KW-1185">Reference proteome</keyword>
<keyword evidence="3 7" id="KW-0812">Transmembrane</keyword>
<evidence type="ECO:0000259" key="8">
    <source>
        <dbReference type="PROSITE" id="PS51202"/>
    </source>
</evidence>
<name>A0ABV5ZFT5_9GAMM</name>
<evidence type="ECO:0000256" key="4">
    <source>
        <dbReference type="ARBA" id="ARBA00022737"/>
    </source>
</evidence>
<keyword evidence="6 7" id="KW-0472">Membrane</keyword>
<feature type="transmembrane region" description="Helical" evidence="7">
    <location>
        <begin position="573"/>
        <end position="593"/>
    </location>
</feature>
<dbReference type="InterPro" id="IPR004680">
    <property type="entry name" value="Cit_transptr-like_dom"/>
</dbReference>
<feature type="transmembrane region" description="Helical" evidence="7">
    <location>
        <begin position="427"/>
        <end position="443"/>
    </location>
</feature>
<dbReference type="InterPro" id="IPR051679">
    <property type="entry name" value="DASS-Related_Transporters"/>
</dbReference>
<accession>A0ABV5ZFT5</accession>
<feature type="transmembrane region" description="Helical" evidence="7">
    <location>
        <begin position="140"/>
        <end position="164"/>
    </location>
</feature>
<dbReference type="PANTHER" id="PTHR43652">
    <property type="entry name" value="BASIC AMINO ACID ANTIPORTER YFCC-RELATED"/>
    <property type="match status" value="1"/>
</dbReference>
<feature type="transmembrane region" description="Helical" evidence="7">
    <location>
        <begin position="535"/>
        <end position="553"/>
    </location>
</feature>
<evidence type="ECO:0000256" key="5">
    <source>
        <dbReference type="ARBA" id="ARBA00022989"/>
    </source>
</evidence>
<dbReference type="Pfam" id="PF02080">
    <property type="entry name" value="TrkA_C"/>
    <property type="match status" value="2"/>
</dbReference>
<sequence>MLSPVLQQVLVVLVLVWVLFAFVRERLGPDVVAGTAVCVLLLSGILDSKEVLSVFSNSAPVTIACMFVLSAALERTGCVAWLADWLSRICGPSVRSTLLGLMVVAVALSAFINNTPVVAIFTPVAIALARSRGISPSKLLIPLSYATIMGGTLTMIGTSTNILVDGVARKMGLAAFGIFEITALGLITAAVGMSFVLFFAPRLLPARETLSQQLQPGSDRVFMSEVMIPHDSTVIGQNLSQAGLNGGSGVQVLKVFRDEEELTQPLSSTVLLAGDRLILHTSVQDMLELRADGRLAFARSGQDKFETLKAHDVPLVEVIVGRHSRYTDRPMADLNLTARYGIHVLAVHRKDQNIRDNLEQVQLEFGDVLLVEGTPAQVRKFAENGDLIILNTVQERPYKREKAPIAIGAIIGVIALAAFGVMPIEGLAMVAAIAVILSGCLSVDEAYKAVEWRILLMIFGMLAISQAMDKTGLVSAIVQNITPIVDIAGPWMMLSLLYLLTSVLTEMLSNNAVAVLIAPIAIGMAQQLGLDPRPFAIAVMFAASASFATPIGYQTNTFVYSAGGYRFSDFLSLGLPMNILLWIVASIAIPLLWPLTPQ</sequence>
<evidence type="ECO:0000256" key="1">
    <source>
        <dbReference type="ARBA" id="ARBA00004141"/>
    </source>
</evidence>
<dbReference type="InterPro" id="IPR036721">
    <property type="entry name" value="RCK_C_sf"/>
</dbReference>
<dbReference type="PANTHER" id="PTHR43652:SF2">
    <property type="entry name" value="BASIC AMINO ACID ANTIPORTER YFCC-RELATED"/>
    <property type="match status" value="1"/>
</dbReference>
<dbReference type="SUPFAM" id="SSF116726">
    <property type="entry name" value="TrkA C-terminal domain-like"/>
    <property type="match status" value="2"/>
</dbReference>
<evidence type="ECO:0000256" key="6">
    <source>
        <dbReference type="ARBA" id="ARBA00023136"/>
    </source>
</evidence>
<proteinExistence type="predicted"/>
<evidence type="ECO:0000256" key="2">
    <source>
        <dbReference type="ARBA" id="ARBA00022448"/>
    </source>
</evidence>
<feature type="transmembrane region" description="Helical" evidence="7">
    <location>
        <begin position="403"/>
        <end position="421"/>
    </location>
</feature>
<evidence type="ECO:0000313" key="9">
    <source>
        <dbReference type="EMBL" id="MFB9888143.1"/>
    </source>
</evidence>
<evidence type="ECO:0000256" key="7">
    <source>
        <dbReference type="SAM" id="Phobius"/>
    </source>
</evidence>
<dbReference type="RefSeq" id="WP_027311456.1">
    <property type="nucleotide sequence ID" value="NZ_JBHLZN010000010.1"/>
</dbReference>
<protein>
    <submittedName>
        <fullName evidence="9">SLC13 family permease</fullName>
    </submittedName>
</protein>
<feature type="domain" description="RCK C-terminal" evidence="8">
    <location>
        <begin position="303"/>
        <end position="387"/>
    </location>
</feature>
<keyword evidence="5 7" id="KW-1133">Transmembrane helix</keyword>
<feature type="transmembrane region" description="Helical" evidence="7">
    <location>
        <begin position="31"/>
        <end position="48"/>
    </location>
</feature>
<dbReference type="Gene3D" id="3.30.70.1450">
    <property type="entry name" value="Regulator of K+ conductance, C-terminal domain"/>
    <property type="match status" value="2"/>
</dbReference>
<evidence type="ECO:0000256" key="3">
    <source>
        <dbReference type="ARBA" id="ARBA00022692"/>
    </source>
</evidence>
<gene>
    <name evidence="9" type="ORF">ACFFLH_17160</name>
</gene>
<evidence type="ECO:0000313" key="10">
    <source>
        <dbReference type="Proteomes" id="UP001589628"/>
    </source>
</evidence>
<feature type="transmembrane region" description="Helical" evidence="7">
    <location>
        <begin position="512"/>
        <end position="529"/>
    </location>
</feature>
<dbReference type="EMBL" id="JBHLZN010000010">
    <property type="protein sequence ID" value="MFB9888143.1"/>
    <property type="molecule type" value="Genomic_DNA"/>
</dbReference>
<dbReference type="PROSITE" id="PS51202">
    <property type="entry name" value="RCK_C"/>
    <property type="match status" value="2"/>
</dbReference>
<keyword evidence="4" id="KW-0677">Repeat</keyword>
<feature type="transmembrane region" description="Helical" evidence="7">
    <location>
        <begin position="176"/>
        <end position="200"/>
    </location>
</feature>
<feature type="domain" description="RCK C-terminal" evidence="8">
    <location>
        <begin position="211"/>
        <end position="295"/>
    </location>
</feature>
<feature type="transmembrane region" description="Helical" evidence="7">
    <location>
        <begin position="450"/>
        <end position="468"/>
    </location>
</feature>
<keyword evidence="2" id="KW-0813">Transport</keyword>
<feature type="transmembrane region" description="Helical" evidence="7">
    <location>
        <begin position="103"/>
        <end position="128"/>
    </location>
</feature>
<feature type="transmembrane region" description="Helical" evidence="7">
    <location>
        <begin position="480"/>
        <end position="500"/>
    </location>
</feature>
<reference evidence="9 10" key="1">
    <citation type="submission" date="2024-09" db="EMBL/GenBank/DDBJ databases">
        <authorList>
            <person name="Sun Q."/>
            <person name="Mori K."/>
        </authorList>
    </citation>
    <scope>NUCLEOTIDE SEQUENCE [LARGE SCALE GENOMIC DNA]</scope>
    <source>
        <strain evidence="9 10">ATCC 51285</strain>
    </source>
</reference>
<feature type="transmembrane region" description="Helical" evidence="7">
    <location>
        <begin position="60"/>
        <end position="83"/>
    </location>
</feature>
<dbReference type="Pfam" id="PF03600">
    <property type="entry name" value="CitMHS"/>
    <property type="match status" value="1"/>
</dbReference>
<comment type="subcellular location">
    <subcellularLocation>
        <location evidence="1">Membrane</location>
        <topology evidence="1">Multi-pass membrane protein</topology>
    </subcellularLocation>
</comment>
<organism evidence="9 10">
    <name type="scientific">Balneatrix alpica</name>
    <dbReference type="NCBI Taxonomy" id="75684"/>
    <lineage>
        <taxon>Bacteria</taxon>
        <taxon>Pseudomonadati</taxon>
        <taxon>Pseudomonadota</taxon>
        <taxon>Gammaproteobacteria</taxon>
        <taxon>Oceanospirillales</taxon>
        <taxon>Balneatrichaceae</taxon>
        <taxon>Balneatrix</taxon>
    </lineage>
</organism>
<dbReference type="Proteomes" id="UP001589628">
    <property type="component" value="Unassembled WGS sequence"/>
</dbReference>
<dbReference type="InterPro" id="IPR006037">
    <property type="entry name" value="RCK_C"/>
</dbReference>